<dbReference type="InParanoid" id="A2FGM5"/>
<keyword evidence="1" id="KW-0472">Membrane</keyword>
<feature type="transmembrane region" description="Helical" evidence="1">
    <location>
        <begin position="6"/>
        <end position="26"/>
    </location>
</feature>
<feature type="transmembrane region" description="Helical" evidence="1">
    <location>
        <begin position="157"/>
        <end position="177"/>
    </location>
</feature>
<proteinExistence type="predicted"/>
<evidence type="ECO:0000313" key="3">
    <source>
        <dbReference type="Proteomes" id="UP000001542"/>
    </source>
</evidence>
<gene>
    <name evidence="2" type="ORF">TVAG_077910</name>
</gene>
<keyword evidence="3" id="KW-1185">Reference proteome</keyword>
<name>A2FGM5_TRIV3</name>
<evidence type="ECO:0000313" key="2">
    <source>
        <dbReference type="EMBL" id="EAX95949.1"/>
    </source>
</evidence>
<dbReference type="AlphaFoldDB" id="A2FGM5"/>
<dbReference type="EMBL" id="DS113781">
    <property type="protein sequence ID" value="EAX95949.1"/>
    <property type="molecule type" value="Genomic_DNA"/>
</dbReference>
<sequence>MLKRGLFLFTTGTIGGGIAATISAGLRGDGKPFDLAKIALSGLPVGAQLSSFPLATWALVKASPKFAEIVKNKEQHPFKYYITGGIGAAAIFTAITYTAQATLHNRETKGKKKTYKASDYLDAFVDRVGISIGFPAMMDYVQDNLPMPKNSLAQWARGHFCVCCANVAGRIVAYPILRYRHGMKLTSIIKNYLKNTPNVIITGDTVATIRPAFNFMLQ</sequence>
<dbReference type="VEuPathDB" id="TrichDB:TVAGG3_1028270"/>
<dbReference type="KEGG" id="tva:4753714"/>
<dbReference type="VEuPathDB" id="TrichDB:TVAG_077910"/>
<dbReference type="RefSeq" id="XP_001308879.1">
    <property type="nucleotide sequence ID" value="XM_001308878.1"/>
</dbReference>
<organism evidence="2 3">
    <name type="scientific">Trichomonas vaginalis (strain ATCC PRA-98 / G3)</name>
    <dbReference type="NCBI Taxonomy" id="412133"/>
    <lineage>
        <taxon>Eukaryota</taxon>
        <taxon>Metamonada</taxon>
        <taxon>Parabasalia</taxon>
        <taxon>Trichomonadida</taxon>
        <taxon>Trichomonadidae</taxon>
        <taxon>Trichomonas</taxon>
    </lineage>
</organism>
<accession>A2FGM5</accession>
<keyword evidence="1" id="KW-0812">Transmembrane</keyword>
<feature type="transmembrane region" description="Helical" evidence="1">
    <location>
        <begin position="38"/>
        <end position="60"/>
    </location>
</feature>
<reference evidence="2" key="2">
    <citation type="journal article" date="2007" name="Science">
        <title>Draft genome sequence of the sexually transmitted pathogen Trichomonas vaginalis.</title>
        <authorList>
            <person name="Carlton J.M."/>
            <person name="Hirt R.P."/>
            <person name="Silva J.C."/>
            <person name="Delcher A.L."/>
            <person name="Schatz M."/>
            <person name="Zhao Q."/>
            <person name="Wortman J.R."/>
            <person name="Bidwell S.L."/>
            <person name="Alsmark U.C.M."/>
            <person name="Besteiro S."/>
            <person name="Sicheritz-Ponten T."/>
            <person name="Noel C.J."/>
            <person name="Dacks J.B."/>
            <person name="Foster P.G."/>
            <person name="Simillion C."/>
            <person name="Van de Peer Y."/>
            <person name="Miranda-Saavedra D."/>
            <person name="Barton G.J."/>
            <person name="Westrop G.D."/>
            <person name="Mueller S."/>
            <person name="Dessi D."/>
            <person name="Fiori P.L."/>
            <person name="Ren Q."/>
            <person name="Paulsen I."/>
            <person name="Zhang H."/>
            <person name="Bastida-Corcuera F.D."/>
            <person name="Simoes-Barbosa A."/>
            <person name="Brown M.T."/>
            <person name="Hayes R.D."/>
            <person name="Mukherjee M."/>
            <person name="Okumura C.Y."/>
            <person name="Schneider R."/>
            <person name="Smith A.J."/>
            <person name="Vanacova S."/>
            <person name="Villalvazo M."/>
            <person name="Haas B.J."/>
            <person name="Pertea M."/>
            <person name="Feldblyum T.V."/>
            <person name="Utterback T.R."/>
            <person name="Shu C.L."/>
            <person name="Osoegawa K."/>
            <person name="de Jong P.J."/>
            <person name="Hrdy I."/>
            <person name="Horvathova L."/>
            <person name="Zubacova Z."/>
            <person name="Dolezal P."/>
            <person name="Malik S.B."/>
            <person name="Logsdon J.M. Jr."/>
            <person name="Henze K."/>
            <person name="Gupta A."/>
            <person name="Wang C.C."/>
            <person name="Dunne R.L."/>
            <person name="Upcroft J.A."/>
            <person name="Upcroft P."/>
            <person name="White O."/>
            <person name="Salzberg S.L."/>
            <person name="Tang P."/>
            <person name="Chiu C.-H."/>
            <person name="Lee Y.-S."/>
            <person name="Embley T.M."/>
            <person name="Coombs G.H."/>
            <person name="Mottram J.C."/>
            <person name="Tachezy J."/>
            <person name="Fraser-Liggett C.M."/>
            <person name="Johnson P.J."/>
        </authorList>
    </citation>
    <scope>NUCLEOTIDE SEQUENCE [LARGE SCALE GENOMIC DNA]</scope>
    <source>
        <strain evidence="2">G3</strain>
    </source>
</reference>
<keyword evidence="1" id="KW-1133">Transmembrane helix</keyword>
<evidence type="ECO:0000256" key="1">
    <source>
        <dbReference type="SAM" id="Phobius"/>
    </source>
</evidence>
<reference evidence="2" key="1">
    <citation type="submission" date="2006-10" db="EMBL/GenBank/DDBJ databases">
        <authorList>
            <person name="Amadeo P."/>
            <person name="Zhao Q."/>
            <person name="Wortman J."/>
            <person name="Fraser-Liggett C."/>
            <person name="Carlton J."/>
        </authorList>
    </citation>
    <scope>NUCLEOTIDE SEQUENCE</scope>
    <source>
        <strain evidence="2">G3</strain>
    </source>
</reference>
<evidence type="ECO:0008006" key="4">
    <source>
        <dbReference type="Google" id="ProtNLM"/>
    </source>
</evidence>
<dbReference type="Proteomes" id="UP000001542">
    <property type="component" value="Unassembled WGS sequence"/>
</dbReference>
<feature type="transmembrane region" description="Helical" evidence="1">
    <location>
        <begin position="80"/>
        <end position="99"/>
    </location>
</feature>
<protein>
    <recommendedName>
        <fullName evidence="4">Mitochondrial carrier protein</fullName>
    </recommendedName>
</protein>